<reference evidence="3" key="1">
    <citation type="journal article" date="2019" name="Int. J. Syst. Evol. Microbiol.">
        <title>The Global Catalogue of Microorganisms (GCM) 10K type strain sequencing project: providing services to taxonomists for standard genome sequencing and annotation.</title>
        <authorList>
            <consortium name="The Broad Institute Genomics Platform"/>
            <consortium name="The Broad Institute Genome Sequencing Center for Infectious Disease"/>
            <person name="Wu L."/>
            <person name="Ma J."/>
        </authorList>
    </citation>
    <scope>NUCLEOTIDE SEQUENCE [LARGE SCALE GENOMIC DNA]</scope>
    <source>
        <strain evidence="3">CCUG 53903</strain>
    </source>
</reference>
<dbReference type="EMBL" id="JBHTBZ010000024">
    <property type="protein sequence ID" value="MFC7460960.1"/>
    <property type="molecule type" value="Genomic_DNA"/>
</dbReference>
<dbReference type="RefSeq" id="WP_382200692.1">
    <property type="nucleotide sequence ID" value="NZ_JBHTBZ010000024.1"/>
</dbReference>
<feature type="region of interest" description="Disordered" evidence="1">
    <location>
        <begin position="1"/>
        <end position="27"/>
    </location>
</feature>
<organism evidence="2 3">
    <name type="scientific">Hydrogenophaga defluvii</name>
    <dbReference type="NCBI Taxonomy" id="249410"/>
    <lineage>
        <taxon>Bacteria</taxon>
        <taxon>Pseudomonadati</taxon>
        <taxon>Pseudomonadota</taxon>
        <taxon>Betaproteobacteria</taxon>
        <taxon>Burkholderiales</taxon>
        <taxon>Comamonadaceae</taxon>
        <taxon>Hydrogenophaga</taxon>
    </lineage>
</organism>
<sequence length="77" mass="8451">MRHSLTTQRRHTERPKPAAAPTTPLGDNRFQELIRGASAFFAQAERDVVAEKAAAIVEIQALMAEYGLTVADLDSQD</sequence>
<gene>
    <name evidence="2" type="ORF">ACFQU0_11030</name>
</gene>
<proteinExistence type="predicted"/>
<evidence type="ECO:0000313" key="2">
    <source>
        <dbReference type="EMBL" id="MFC7460960.1"/>
    </source>
</evidence>
<evidence type="ECO:0000313" key="3">
    <source>
        <dbReference type="Proteomes" id="UP001596457"/>
    </source>
</evidence>
<comment type="caution">
    <text evidence="2">The sequence shown here is derived from an EMBL/GenBank/DDBJ whole genome shotgun (WGS) entry which is preliminary data.</text>
</comment>
<keyword evidence="3" id="KW-1185">Reference proteome</keyword>
<evidence type="ECO:0008006" key="4">
    <source>
        <dbReference type="Google" id="ProtNLM"/>
    </source>
</evidence>
<feature type="compositionally biased region" description="Basic residues" evidence="1">
    <location>
        <begin position="1"/>
        <end position="13"/>
    </location>
</feature>
<evidence type="ECO:0000256" key="1">
    <source>
        <dbReference type="SAM" id="MobiDB-lite"/>
    </source>
</evidence>
<protein>
    <recommendedName>
        <fullName evidence="4">H-NS histone family protein</fullName>
    </recommendedName>
</protein>
<name>A0ABW2SBW5_9BURK</name>
<accession>A0ABW2SBW5</accession>
<dbReference type="Proteomes" id="UP001596457">
    <property type="component" value="Unassembled WGS sequence"/>
</dbReference>